<feature type="transmembrane region" description="Helical" evidence="7">
    <location>
        <begin position="228"/>
        <end position="250"/>
    </location>
</feature>
<evidence type="ECO:0000313" key="9">
    <source>
        <dbReference type="EMBL" id="SFP72728.1"/>
    </source>
</evidence>
<evidence type="ECO:0000256" key="6">
    <source>
        <dbReference type="ARBA" id="ARBA00023136"/>
    </source>
</evidence>
<dbReference type="SUPFAM" id="SSF161098">
    <property type="entry name" value="MetI-like"/>
    <property type="match status" value="1"/>
</dbReference>
<feature type="transmembrane region" description="Helical" evidence="7">
    <location>
        <begin position="96"/>
        <end position="121"/>
    </location>
</feature>
<comment type="subcellular location">
    <subcellularLocation>
        <location evidence="1 7">Cell membrane</location>
        <topology evidence="1 7">Multi-pass membrane protein</topology>
    </subcellularLocation>
</comment>
<dbReference type="Pfam" id="PF19300">
    <property type="entry name" value="BPD_transp_1_N"/>
    <property type="match status" value="1"/>
</dbReference>
<accession>A0A1I5SPX0</accession>
<feature type="transmembrane region" description="Helical" evidence="7">
    <location>
        <begin position="133"/>
        <end position="154"/>
    </location>
</feature>
<dbReference type="AlphaFoldDB" id="A0A1I5SPX0"/>
<evidence type="ECO:0000256" key="7">
    <source>
        <dbReference type="RuleBase" id="RU363032"/>
    </source>
</evidence>
<keyword evidence="6 7" id="KW-0472">Membrane</keyword>
<feature type="domain" description="ABC transmembrane type-1" evidence="8">
    <location>
        <begin position="94"/>
        <end position="297"/>
    </location>
</feature>
<evidence type="ECO:0000256" key="5">
    <source>
        <dbReference type="ARBA" id="ARBA00022989"/>
    </source>
</evidence>
<dbReference type="GO" id="GO:0005886">
    <property type="term" value="C:plasma membrane"/>
    <property type="evidence" value="ECO:0007669"/>
    <property type="project" value="UniProtKB-SubCell"/>
</dbReference>
<keyword evidence="10" id="KW-1185">Reference proteome</keyword>
<dbReference type="InterPro" id="IPR000515">
    <property type="entry name" value="MetI-like"/>
</dbReference>
<keyword evidence="2 7" id="KW-0813">Transport</keyword>
<evidence type="ECO:0000256" key="3">
    <source>
        <dbReference type="ARBA" id="ARBA00022475"/>
    </source>
</evidence>
<evidence type="ECO:0000256" key="1">
    <source>
        <dbReference type="ARBA" id="ARBA00004651"/>
    </source>
</evidence>
<dbReference type="Pfam" id="PF00528">
    <property type="entry name" value="BPD_transp_1"/>
    <property type="match status" value="1"/>
</dbReference>
<dbReference type="PANTHER" id="PTHR30465:SF93">
    <property type="entry name" value="OLIGOPEPTIDE TRANSPORT SYSTEM PERMEASE PROTEIN OPPB"/>
    <property type="match status" value="1"/>
</dbReference>
<sequence length="312" mass="34877">MGRYIIHRLVSMALTLFFIITITFFLMHAIPGGPFTREKPLPEAIIKALNEKYHLDDPVWKQYLDYWKDILRGDLGPSFQLTNRTVNELIGLGFPITARLGIVAIVFTILVGVPLGILSALRQGKWQDYTTMFIATLGVTIPSFVLATVLIYFFGVVLKIFPTTSGRLTRPIEYVLPVIALSGYSLSFIARLVRSSMLDVIKQDYIRTARAKGLSEFKVIYKHALKNAIIPVITYLGPLAAGLLTGSFVIEKLFSIPGMGGYFVNSVGNRDYTMIMGSTIFYSVILVVMNFIVDIIYVMVDPRIKLMGTKEG</sequence>
<dbReference type="PROSITE" id="PS50928">
    <property type="entry name" value="ABC_TM1"/>
    <property type="match status" value="1"/>
</dbReference>
<reference evidence="9 10" key="1">
    <citation type="submission" date="2016-10" db="EMBL/GenBank/DDBJ databases">
        <authorList>
            <person name="de Groot N.N."/>
        </authorList>
    </citation>
    <scope>NUCLEOTIDE SEQUENCE [LARGE SCALE GENOMIC DNA]</scope>
    <source>
        <strain evidence="9 10">DSM 20678</strain>
    </source>
</reference>
<protein>
    <submittedName>
        <fullName evidence="9">Oligopeptide transport system permease protein</fullName>
    </submittedName>
</protein>
<dbReference type="GO" id="GO:0055085">
    <property type="term" value="P:transmembrane transport"/>
    <property type="evidence" value="ECO:0007669"/>
    <property type="project" value="InterPro"/>
</dbReference>
<dbReference type="Proteomes" id="UP000198577">
    <property type="component" value="Unassembled WGS sequence"/>
</dbReference>
<comment type="similarity">
    <text evidence="7">Belongs to the binding-protein-dependent transport system permease family.</text>
</comment>
<keyword evidence="5 7" id="KW-1133">Transmembrane helix</keyword>
<organism evidence="9 10">
    <name type="scientific">Caldicoprobacter faecalis</name>
    <dbReference type="NCBI Taxonomy" id="937334"/>
    <lineage>
        <taxon>Bacteria</taxon>
        <taxon>Bacillati</taxon>
        <taxon>Bacillota</taxon>
        <taxon>Clostridia</taxon>
        <taxon>Caldicoprobacterales</taxon>
        <taxon>Caldicoprobacteraceae</taxon>
        <taxon>Caldicoprobacter</taxon>
    </lineage>
</organism>
<evidence type="ECO:0000313" key="10">
    <source>
        <dbReference type="Proteomes" id="UP000198577"/>
    </source>
</evidence>
<evidence type="ECO:0000256" key="4">
    <source>
        <dbReference type="ARBA" id="ARBA00022692"/>
    </source>
</evidence>
<dbReference type="Gene3D" id="1.10.3720.10">
    <property type="entry name" value="MetI-like"/>
    <property type="match status" value="1"/>
</dbReference>
<dbReference type="OrthoDB" id="9806409at2"/>
<dbReference type="InterPro" id="IPR045621">
    <property type="entry name" value="BPD_transp_1_N"/>
</dbReference>
<feature type="transmembrane region" description="Helical" evidence="7">
    <location>
        <begin position="12"/>
        <end position="30"/>
    </location>
</feature>
<dbReference type="CDD" id="cd06261">
    <property type="entry name" value="TM_PBP2"/>
    <property type="match status" value="1"/>
</dbReference>
<name>A0A1I5SPX0_9FIRM</name>
<dbReference type="STRING" id="937334.SAMN05444406_1031"/>
<dbReference type="RefSeq" id="WP_025748716.1">
    <property type="nucleotide sequence ID" value="NZ_FOXR01000003.1"/>
</dbReference>
<feature type="transmembrane region" description="Helical" evidence="7">
    <location>
        <begin position="174"/>
        <end position="193"/>
    </location>
</feature>
<feature type="transmembrane region" description="Helical" evidence="7">
    <location>
        <begin position="280"/>
        <end position="300"/>
    </location>
</feature>
<dbReference type="EMBL" id="FOXR01000003">
    <property type="protein sequence ID" value="SFP72728.1"/>
    <property type="molecule type" value="Genomic_DNA"/>
</dbReference>
<evidence type="ECO:0000259" key="8">
    <source>
        <dbReference type="PROSITE" id="PS50928"/>
    </source>
</evidence>
<dbReference type="PANTHER" id="PTHR30465">
    <property type="entry name" value="INNER MEMBRANE ABC TRANSPORTER"/>
    <property type="match status" value="1"/>
</dbReference>
<gene>
    <name evidence="9" type="ORF">SAMN05444406_1031</name>
</gene>
<proteinExistence type="inferred from homology"/>
<evidence type="ECO:0000256" key="2">
    <source>
        <dbReference type="ARBA" id="ARBA00022448"/>
    </source>
</evidence>
<keyword evidence="3" id="KW-1003">Cell membrane</keyword>
<keyword evidence="4 7" id="KW-0812">Transmembrane</keyword>
<dbReference type="InterPro" id="IPR035906">
    <property type="entry name" value="MetI-like_sf"/>
</dbReference>